<keyword evidence="1" id="KW-0812">Transmembrane</keyword>
<evidence type="ECO:0000259" key="2">
    <source>
        <dbReference type="Pfam" id="PF00535"/>
    </source>
</evidence>
<dbReference type="InterPro" id="IPR001173">
    <property type="entry name" value="Glyco_trans_2-like"/>
</dbReference>
<dbReference type="Proteomes" id="UP001620339">
    <property type="component" value="Unassembled WGS sequence"/>
</dbReference>
<comment type="caution">
    <text evidence="3">The sequence shown here is derived from an EMBL/GenBank/DDBJ whole genome shotgun (WGS) entry which is preliminary data.</text>
</comment>
<feature type="transmembrane region" description="Helical" evidence="1">
    <location>
        <begin position="265"/>
        <end position="288"/>
    </location>
</feature>
<sequence>MPASGMQRVAVLVPCFNEAVAIGKVARDFAESLPQARIVVYDNNSTDDTASVARAAGAEVRQERLQGKGNVVRRMFADVDADIYVMADGDATYDASDAPAMIQRLLDEHLDLVVGSRVTGQHLAFRPGHRFGNCMLTGLAGRIFGRSFTDMLSGYRVMSRRYVKSFPVDAQGFEIETELAVHALELRMPVAEVPNRYFARPEGSHSKLNTWRDGWRILLTILKLAKNGKPLAFFSLACASCLLLAAVLAWPLFATYLSTGLVPRFPTAILCASLTLLGGVFLVCGLVLDTVTLGRREQKHLAYLGQPAPGCWSTQGAR</sequence>
<dbReference type="CDD" id="cd04179">
    <property type="entry name" value="DPM_DPG-synthase_like"/>
    <property type="match status" value="1"/>
</dbReference>
<keyword evidence="4" id="KW-1185">Reference proteome</keyword>
<dbReference type="PANTHER" id="PTHR48090:SF7">
    <property type="entry name" value="RFBJ PROTEIN"/>
    <property type="match status" value="1"/>
</dbReference>
<dbReference type="InterPro" id="IPR029044">
    <property type="entry name" value="Nucleotide-diphossugar_trans"/>
</dbReference>
<dbReference type="Gene3D" id="3.90.550.10">
    <property type="entry name" value="Spore Coat Polysaccharide Biosynthesis Protein SpsA, Chain A"/>
    <property type="match status" value="1"/>
</dbReference>
<name>A0ABW8J2U4_9GAMM</name>
<proteinExistence type="predicted"/>
<gene>
    <name evidence="3" type="ORF">ISP25_05570</name>
</gene>
<evidence type="ECO:0000313" key="4">
    <source>
        <dbReference type="Proteomes" id="UP001620339"/>
    </source>
</evidence>
<dbReference type="EMBL" id="JADIKK010000008">
    <property type="protein sequence ID" value="MFK2876534.1"/>
    <property type="molecule type" value="Genomic_DNA"/>
</dbReference>
<keyword evidence="1" id="KW-0472">Membrane</keyword>
<organism evidence="3 4">
    <name type="scientific">Rhodanobacter hydrolyticus</name>
    <dbReference type="NCBI Taxonomy" id="2250595"/>
    <lineage>
        <taxon>Bacteria</taxon>
        <taxon>Pseudomonadati</taxon>
        <taxon>Pseudomonadota</taxon>
        <taxon>Gammaproteobacteria</taxon>
        <taxon>Lysobacterales</taxon>
        <taxon>Rhodanobacteraceae</taxon>
        <taxon>Rhodanobacter</taxon>
    </lineage>
</organism>
<evidence type="ECO:0000256" key="1">
    <source>
        <dbReference type="SAM" id="Phobius"/>
    </source>
</evidence>
<dbReference type="SUPFAM" id="SSF53448">
    <property type="entry name" value="Nucleotide-diphospho-sugar transferases"/>
    <property type="match status" value="1"/>
</dbReference>
<dbReference type="InterPro" id="IPR050256">
    <property type="entry name" value="Glycosyltransferase_2"/>
</dbReference>
<keyword evidence="1" id="KW-1133">Transmembrane helix</keyword>
<dbReference type="PANTHER" id="PTHR48090">
    <property type="entry name" value="UNDECAPRENYL-PHOSPHATE 4-DEOXY-4-FORMAMIDO-L-ARABINOSE TRANSFERASE-RELATED"/>
    <property type="match status" value="1"/>
</dbReference>
<reference evidence="3 4" key="1">
    <citation type="submission" date="2020-10" db="EMBL/GenBank/DDBJ databases">
        <title>Phylogeny of dyella-like bacteria.</title>
        <authorList>
            <person name="Fu J."/>
        </authorList>
    </citation>
    <scope>NUCLEOTIDE SEQUENCE [LARGE SCALE GENOMIC DNA]</scope>
    <source>
        <strain evidence="3 4">KACC 19113</strain>
    </source>
</reference>
<dbReference type="Pfam" id="PF00535">
    <property type="entry name" value="Glycos_transf_2"/>
    <property type="match status" value="1"/>
</dbReference>
<feature type="transmembrane region" description="Helical" evidence="1">
    <location>
        <begin position="231"/>
        <end position="253"/>
    </location>
</feature>
<feature type="domain" description="Glycosyltransferase 2-like" evidence="2">
    <location>
        <begin position="11"/>
        <end position="155"/>
    </location>
</feature>
<accession>A0ABW8J2U4</accession>
<evidence type="ECO:0000313" key="3">
    <source>
        <dbReference type="EMBL" id="MFK2876534.1"/>
    </source>
</evidence>
<dbReference type="RefSeq" id="WP_404612335.1">
    <property type="nucleotide sequence ID" value="NZ_JADIKK010000008.1"/>
</dbReference>
<protein>
    <submittedName>
        <fullName evidence="3">Glycosyltransferase</fullName>
    </submittedName>
</protein>